<dbReference type="Proteomes" id="UP001597101">
    <property type="component" value="Unassembled WGS sequence"/>
</dbReference>
<organism evidence="2 3">
    <name type="scientific">Pseudahrensia aquimaris</name>
    <dbReference type="NCBI Taxonomy" id="744461"/>
    <lineage>
        <taxon>Bacteria</taxon>
        <taxon>Pseudomonadati</taxon>
        <taxon>Pseudomonadota</taxon>
        <taxon>Alphaproteobacteria</taxon>
        <taxon>Hyphomicrobiales</taxon>
        <taxon>Ahrensiaceae</taxon>
        <taxon>Pseudahrensia</taxon>
    </lineage>
</organism>
<name>A0ABW3FA76_9HYPH</name>
<dbReference type="Pfam" id="PF12146">
    <property type="entry name" value="Hydrolase_4"/>
    <property type="match status" value="1"/>
</dbReference>
<sequence length="328" mass="36042">MASQTVTPSKARLIEVDGNPIPEGARVNYAETPDGMRLRYSFWNSEKRPTLGTVIILQGRAEYIEKYFETVTELRQRGFAVLCFDWRGQGGSERLIGDGSKGHVDHFDQYLTDLDTILTDVALPDCPAPFYLLAHSTGGLIALLAAPALGNRIRRMVLISPLLSLRGLPISQNWVQRIGGILSFLGFGRTSVGWGGRSAESRSFIGNNLTSDTKRFARNTAMLAKQGESAVSSPTVNWIFAACRAMDRINEPGYAGKIHIPTLLVAAGNDPVVAPQAVEKFGDKMRSGSFLTIFGSKHEILQERKAYREQFLSAFDAFIPGTDDDLKN</sequence>
<accession>A0ABW3FA76</accession>
<feature type="domain" description="Serine aminopeptidase S33" evidence="1">
    <location>
        <begin position="51"/>
        <end position="304"/>
    </location>
</feature>
<dbReference type="SUPFAM" id="SSF53474">
    <property type="entry name" value="alpha/beta-Hydrolases"/>
    <property type="match status" value="1"/>
</dbReference>
<evidence type="ECO:0000313" key="2">
    <source>
        <dbReference type="EMBL" id="MFD0915366.1"/>
    </source>
</evidence>
<comment type="caution">
    <text evidence="2">The sequence shown here is derived from an EMBL/GenBank/DDBJ whole genome shotgun (WGS) entry which is preliminary data.</text>
</comment>
<dbReference type="EMBL" id="JBHTJV010000002">
    <property type="protein sequence ID" value="MFD0915366.1"/>
    <property type="molecule type" value="Genomic_DNA"/>
</dbReference>
<keyword evidence="2" id="KW-0378">Hydrolase</keyword>
<evidence type="ECO:0000259" key="1">
    <source>
        <dbReference type="Pfam" id="PF12146"/>
    </source>
</evidence>
<keyword evidence="3" id="KW-1185">Reference proteome</keyword>
<dbReference type="InterPro" id="IPR051044">
    <property type="entry name" value="MAG_DAG_Lipase"/>
</dbReference>
<reference evidence="3" key="1">
    <citation type="journal article" date="2019" name="Int. J. Syst. Evol. Microbiol.">
        <title>The Global Catalogue of Microorganisms (GCM) 10K type strain sequencing project: providing services to taxonomists for standard genome sequencing and annotation.</title>
        <authorList>
            <consortium name="The Broad Institute Genomics Platform"/>
            <consortium name="The Broad Institute Genome Sequencing Center for Infectious Disease"/>
            <person name="Wu L."/>
            <person name="Ma J."/>
        </authorList>
    </citation>
    <scope>NUCLEOTIDE SEQUENCE [LARGE SCALE GENOMIC DNA]</scope>
    <source>
        <strain evidence="3">CCUG 60023</strain>
    </source>
</reference>
<protein>
    <submittedName>
        <fullName evidence="2">Alpha/beta fold hydrolase</fullName>
    </submittedName>
</protein>
<dbReference type="GO" id="GO:0016787">
    <property type="term" value="F:hydrolase activity"/>
    <property type="evidence" value="ECO:0007669"/>
    <property type="project" value="UniProtKB-KW"/>
</dbReference>
<dbReference type="PANTHER" id="PTHR11614">
    <property type="entry name" value="PHOSPHOLIPASE-RELATED"/>
    <property type="match status" value="1"/>
</dbReference>
<dbReference type="Gene3D" id="3.40.50.1820">
    <property type="entry name" value="alpha/beta hydrolase"/>
    <property type="match status" value="1"/>
</dbReference>
<dbReference type="RefSeq" id="WP_377211211.1">
    <property type="nucleotide sequence ID" value="NZ_JBHTJV010000002.1"/>
</dbReference>
<gene>
    <name evidence="2" type="ORF">ACFQ14_02990</name>
</gene>
<dbReference type="InterPro" id="IPR029058">
    <property type="entry name" value="AB_hydrolase_fold"/>
</dbReference>
<evidence type="ECO:0000313" key="3">
    <source>
        <dbReference type="Proteomes" id="UP001597101"/>
    </source>
</evidence>
<proteinExistence type="predicted"/>
<dbReference type="InterPro" id="IPR022742">
    <property type="entry name" value="Hydrolase_4"/>
</dbReference>